<keyword evidence="2" id="KW-1185">Reference proteome</keyword>
<gene>
    <name evidence="1" type="ORF">HJC23_009307</name>
</gene>
<protein>
    <submittedName>
        <fullName evidence="1">Uncharacterized protein</fullName>
    </submittedName>
</protein>
<dbReference type="AlphaFoldDB" id="A0ABD3QS98"/>
<dbReference type="Proteomes" id="UP001516023">
    <property type="component" value="Unassembled WGS sequence"/>
</dbReference>
<comment type="caution">
    <text evidence="1">The sequence shown here is derived from an EMBL/GenBank/DDBJ whole genome shotgun (WGS) entry which is preliminary data.</text>
</comment>
<sequence>MTLHRNTPSLTTRRRLVWAITGISIFRYLLNKLDYPVVAVGKINAPLNIERIGHLSRDAGIERLRSKGKYLSLPLRDTNRTLAPITAQGRTAGIGHRLYHNIIVFIYGISRSRLVFVHWEEVSWAVVFNDTYYVKAQLGEDAEERYLNSLPDGWLDSIPPWPKGVMPRDGTSFDEYNRHDAAPYATTLIDMPLGHSVVKLLHDSIAPAVLSFLSPIREESYLSELHLCVHIREGNKEPGVWSSRTWRHIHLSSILLQTLHSMVSFANKKNATNVSVFIASDSPKARPWFQNYAPPSWKIIRTGKEMAKPESGVWFGGDGPNAKLTQETKDNVMAEAISDVFALGECDALFIPSYSSFSLVSIMMMRAERRSVLFMDKKTGEYVELSYPDDIKSG</sequence>
<dbReference type="EMBL" id="JABMIG020000014">
    <property type="protein sequence ID" value="KAL3803343.1"/>
    <property type="molecule type" value="Genomic_DNA"/>
</dbReference>
<reference evidence="1 2" key="1">
    <citation type="journal article" date="2020" name="G3 (Bethesda)">
        <title>Improved Reference Genome for Cyclotella cryptica CCMP332, a Model for Cell Wall Morphogenesis, Salinity Adaptation, and Lipid Production in Diatoms (Bacillariophyta).</title>
        <authorList>
            <person name="Roberts W.R."/>
            <person name="Downey K.M."/>
            <person name="Ruck E.C."/>
            <person name="Traller J.C."/>
            <person name="Alverson A.J."/>
        </authorList>
    </citation>
    <scope>NUCLEOTIDE SEQUENCE [LARGE SCALE GENOMIC DNA]</scope>
    <source>
        <strain evidence="1 2">CCMP332</strain>
    </source>
</reference>
<proteinExistence type="predicted"/>
<name>A0ABD3QS98_9STRA</name>
<evidence type="ECO:0000313" key="2">
    <source>
        <dbReference type="Proteomes" id="UP001516023"/>
    </source>
</evidence>
<dbReference type="Gene3D" id="3.40.50.11350">
    <property type="match status" value="1"/>
</dbReference>
<accession>A0ABD3QS98</accession>
<evidence type="ECO:0000313" key="1">
    <source>
        <dbReference type="EMBL" id="KAL3803343.1"/>
    </source>
</evidence>
<organism evidence="1 2">
    <name type="scientific">Cyclotella cryptica</name>
    <dbReference type="NCBI Taxonomy" id="29204"/>
    <lineage>
        <taxon>Eukaryota</taxon>
        <taxon>Sar</taxon>
        <taxon>Stramenopiles</taxon>
        <taxon>Ochrophyta</taxon>
        <taxon>Bacillariophyta</taxon>
        <taxon>Coscinodiscophyceae</taxon>
        <taxon>Thalassiosirophycidae</taxon>
        <taxon>Stephanodiscales</taxon>
        <taxon>Stephanodiscaceae</taxon>
        <taxon>Cyclotella</taxon>
    </lineage>
</organism>